<feature type="compositionally biased region" description="Polar residues" evidence="1">
    <location>
        <begin position="782"/>
        <end position="794"/>
    </location>
</feature>
<dbReference type="Proteomes" id="UP001187682">
    <property type="component" value="Unassembled WGS sequence"/>
</dbReference>
<reference evidence="2" key="1">
    <citation type="submission" date="2018-03" db="EMBL/GenBank/DDBJ databases">
        <authorList>
            <person name="Guldener U."/>
        </authorList>
    </citation>
    <scope>NUCLEOTIDE SEQUENCE</scope>
</reference>
<sequence>MSTFSSQPKSTTFRERFQQYRYRHSTPPPQSQQGKLRPRLSVRKSIDLQLSRSKQARDHLFPQHPDPAVAVAHHHEHQDPVQQREIRPIQGTRNRNSGAGQYGRLATYDCDKQLDYVTPYSAQRRLRNCDDNLSSSSAVSPRPGVSNVANNTASMAAGVRRANKAQNGQCDQFIVPSVRPKTPIRRRTTSGPVGPPRFFERYDNNLLKPPPRFKPHTPASLGVPTAPYQRHSYAGEQSTFDFILRTERSSAKGLAPQMSFPNQQTQTMESINYADPDFRMLNRPRKLSSSSVSTASIMSRETVASSPRSPSWSSSATSFDSMEFINRRASEYTFNRSSGGSGGRPYIARSKPGEIFSALPGEVLELILDELKKLHLKPGSESCSTCWMRDLCSISLSSRKWSKFARTSLYEDIQLNGADSTVMKKRYKACPAPRLVLLRRTLRSNRQIAVIVHTLKVPSAVDDLPVDKYHDLIATVVMACPNFERLVGLYPRYNHTFDRLFHALSTRQKLKQMDWVIDAVSKPRPQSRGGSKHINKATGNRHLPPLLTPGDIQSSQSAAFLQHHSNWTHLTTLTIHALPGGSLTPDNIIPGIIYRLPSLQHLFLSRLPFTAFKDDGLLSLPALKTLSLSHMPGISCDGLSALATRSSSHSIKRLILRHINIDEMPALARILSNLISLEDLAFVQSYPPMMPDSNFIFLMPYLASTSLRKLHWDITSHPHCANAADSILARSIEAGGLPGLRSLRAPNDPEGIFQSLCSPRGRVDMPGDRFFKGAMGAHARNNNGPAKSLSVPNSPTATPPVRTPTTPIFAPGSMALGDATNLHEARLAAQSRLETAWRFPRFQVNVIEEDGTIVNQFGLGGFIGRTESKIRYNLQPDIGAKDENGGLVEMEDLLEVKEAKGPETCNGRWNMPEGVVDKKDKDRWCHIERERWSVVEL</sequence>
<dbReference type="SUPFAM" id="SSF52047">
    <property type="entry name" value="RNI-like"/>
    <property type="match status" value="1"/>
</dbReference>
<dbReference type="Gene3D" id="3.80.10.10">
    <property type="entry name" value="Ribonuclease Inhibitor"/>
    <property type="match status" value="1"/>
</dbReference>
<gene>
    <name evidence="2" type="ORF">DNG_00295</name>
</gene>
<feature type="compositionally biased region" description="Polar residues" evidence="1">
    <location>
        <begin position="1"/>
        <end position="11"/>
    </location>
</feature>
<keyword evidence="3" id="KW-1185">Reference proteome</keyword>
<feature type="region of interest" description="Disordered" evidence="1">
    <location>
        <begin position="522"/>
        <end position="548"/>
    </location>
</feature>
<dbReference type="InterPro" id="IPR032675">
    <property type="entry name" value="LRR_dom_sf"/>
</dbReference>
<evidence type="ECO:0000313" key="3">
    <source>
        <dbReference type="Proteomes" id="UP001187682"/>
    </source>
</evidence>
<feature type="region of interest" description="Disordered" evidence="1">
    <location>
        <begin position="1"/>
        <end position="40"/>
    </location>
</feature>
<feature type="region of interest" description="Disordered" evidence="1">
    <location>
        <begin position="782"/>
        <end position="801"/>
    </location>
</feature>
<accession>A0AAE8MNQ3</accession>
<name>A0AAE8MNQ3_9PEZI</name>
<evidence type="ECO:0000256" key="1">
    <source>
        <dbReference type="SAM" id="MobiDB-lite"/>
    </source>
</evidence>
<comment type="caution">
    <text evidence="2">The sequence shown here is derived from an EMBL/GenBank/DDBJ whole genome shotgun (WGS) entry which is preliminary data.</text>
</comment>
<organism evidence="2 3">
    <name type="scientific">Cephalotrichum gorgonifer</name>
    <dbReference type="NCBI Taxonomy" id="2041049"/>
    <lineage>
        <taxon>Eukaryota</taxon>
        <taxon>Fungi</taxon>
        <taxon>Dikarya</taxon>
        <taxon>Ascomycota</taxon>
        <taxon>Pezizomycotina</taxon>
        <taxon>Sordariomycetes</taxon>
        <taxon>Hypocreomycetidae</taxon>
        <taxon>Microascales</taxon>
        <taxon>Microascaceae</taxon>
        <taxon>Cephalotrichum</taxon>
    </lineage>
</organism>
<dbReference type="EMBL" id="ONZQ02000001">
    <property type="protein sequence ID" value="SPN96775.1"/>
    <property type="molecule type" value="Genomic_DNA"/>
</dbReference>
<evidence type="ECO:0000313" key="2">
    <source>
        <dbReference type="EMBL" id="SPN96775.1"/>
    </source>
</evidence>
<dbReference type="AlphaFoldDB" id="A0AAE8MNQ3"/>
<proteinExistence type="predicted"/>
<evidence type="ECO:0008006" key="4">
    <source>
        <dbReference type="Google" id="ProtNLM"/>
    </source>
</evidence>
<protein>
    <recommendedName>
        <fullName evidence="4">F-box domain-containing protein</fullName>
    </recommendedName>
</protein>